<keyword evidence="3" id="KW-0407">Ion channel</keyword>
<gene>
    <name evidence="3" type="ORF">RPR59_06070</name>
</gene>
<protein>
    <submittedName>
        <fullName evidence="3">Potassium channel family protein</fullName>
    </submittedName>
</protein>
<keyword evidence="1" id="KW-0812">Transmembrane</keyword>
<evidence type="ECO:0000313" key="3">
    <source>
        <dbReference type="EMBL" id="WNO54809.1"/>
    </source>
</evidence>
<accession>A0ABZ0BBP0</accession>
<keyword evidence="1" id="KW-1133">Transmembrane helix</keyword>
<keyword evidence="4" id="KW-1185">Reference proteome</keyword>
<keyword evidence="1" id="KW-0472">Membrane</keyword>
<dbReference type="Pfam" id="PF07885">
    <property type="entry name" value="Ion_trans_2"/>
    <property type="match status" value="1"/>
</dbReference>
<dbReference type="Proteomes" id="UP001302249">
    <property type="component" value="Chromosome"/>
</dbReference>
<feature type="transmembrane region" description="Helical" evidence="1">
    <location>
        <begin position="134"/>
        <end position="155"/>
    </location>
</feature>
<dbReference type="RefSeq" id="WP_313917714.1">
    <property type="nucleotide sequence ID" value="NZ_CP135076.1"/>
</dbReference>
<dbReference type="Gene3D" id="1.10.287.70">
    <property type="match status" value="1"/>
</dbReference>
<sequence length="357" mass="38872">MPALATLCGAVLIAITLADIFATVLMARANINLLSSRLIRACWPIFRAVDQALHLRGRVMLFAGPALLMGIAAIWAILLTIGFALVYLPMLGDGITASSGSTGTDFITAVYFSGYNFATLGLGDLVPGKPIARLLTIIEAAAGFSIVTLVLSYTLNIYGAVNARDSFALSLHGGTGGTGRIADALAGLFPTGSADPTASNSLESLGDRLFSLIQLQHAYPIARYYRRRRPELSSAWIAFHALDLTTLADALLDPDRNAQLLRSRGFVSLRDAARHFIDECRRTAPSHDESVKPQARANADWREHLGEVHSALADRGVALRGMDRAWEIYRRERSRWDSDVSQLAHHMGYEYRMVAEC</sequence>
<keyword evidence="3" id="KW-0813">Transport</keyword>
<dbReference type="SUPFAM" id="SSF81324">
    <property type="entry name" value="Voltage-gated potassium channels"/>
    <property type="match status" value="1"/>
</dbReference>
<dbReference type="EMBL" id="CP135076">
    <property type="protein sequence ID" value="WNO54809.1"/>
    <property type="molecule type" value="Genomic_DNA"/>
</dbReference>
<evidence type="ECO:0000259" key="2">
    <source>
        <dbReference type="Pfam" id="PF07885"/>
    </source>
</evidence>
<organism evidence="3 4">
    <name type="scientific">Stakelama saccharophila</name>
    <dbReference type="NCBI Taxonomy" id="3075605"/>
    <lineage>
        <taxon>Bacteria</taxon>
        <taxon>Pseudomonadati</taxon>
        <taxon>Pseudomonadota</taxon>
        <taxon>Alphaproteobacteria</taxon>
        <taxon>Sphingomonadales</taxon>
        <taxon>Sphingomonadaceae</taxon>
        <taxon>Stakelama</taxon>
    </lineage>
</organism>
<evidence type="ECO:0000313" key="4">
    <source>
        <dbReference type="Proteomes" id="UP001302249"/>
    </source>
</evidence>
<feature type="transmembrane region" description="Helical" evidence="1">
    <location>
        <begin position="61"/>
        <end position="86"/>
    </location>
</feature>
<name>A0ABZ0BBP0_9SPHN</name>
<dbReference type="InterPro" id="IPR013099">
    <property type="entry name" value="K_chnl_dom"/>
</dbReference>
<feature type="transmembrane region" description="Helical" evidence="1">
    <location>
        <begin position="106"/>
        <end position="127"/>
    </location>
</feature>
<feature type="domain" description="Potassium channel" evidence="2">
    <location>
        <begin position="78"/>
        <end position="156"/>
    </location>
</feature>
<keyword evidence="3" id="KW-0406">Ion transport</keyword>
<proteinExistence type="predicted"/>
<evidence type="ECO:0000256" key="1">
    <source>
        <dbReference type="SAM" id="Phobius"/>
    </source>
</evidence>
<dbReference type="GO" id="GO:0034220">
    <property type="term" value="P:monoatomic ion transmembrane transport"/>
    <property type="evidence" value="ECO:0007669"/>
    <property type="project" value="UniProtKB-KW"/>
</dbReference>
<reference evidence="3 4" key="1">
    <citation type="submission" date="2023-09" db="EMBL/GenBank/DDBJ databases">
        <authorList>
            <person name="Rey-Velasco X."/>
        </authorList>
    </citation>
    <scope>NUCLEOTIDE SEQUENCE [LARGE SCALE GENOMIC DNA]</scope>
    <source>
        <strain evidence="3 4">W311</strain>
    </source>
</reference>